<dbReference type="PANTHER" id="PTHR22605">
    <property type="entry name" value="RZ-TYPE DOMAIN-CONTAINING PROTEIN"/>
    <property type="match status" value="1"/>
</dbReference>
<keyword evidence="4" id="KW-1185">Reference proteome</keyword>
<dbReference type="Proteomes" id="UP000051952">
    <property type="component" value="Unassembled WGS sequence"/>
</dbReference>
<proteinExistence type="predicted"/>
<gene>
    <name evidence="3" type="ORF">BSAL_02460</name>
</gene>
<dbReference type="PANTHER" id="PTHR22605:SF1">
    <property type="entry name" value="RZ-TYPE DOMAIN-CONTAINING PROTEIN"/>
    <property type="match status" value="1"/>
</dbReference>
<evidence type="ECO:0000256" key="1">
    <source>
        <dbReference type="SAM" id="MobiDB-lite"/>
    </source>
</evidence>
<evidence type="ECO:0000259" key="2">
    <source>
        <dbReference type="SMART" id="SM00382"/>
    </source>
</evidence>
<dbReference type="InterPro" id="IPR027417">
    <property type="entry name" value="P-loop_NTPase"/>
</dbReference>
<dbReference type="GO" id="GO:0016887">
    <property type="term" value="F:ATP hydrolysis activity"/>
    <property type="evidence" value="ECO:0007669"/>
    <property type="project" value="InterPro"/>
</dbReference>
<reference evidence="4" key="1">
    <citation type="submission" date="2015-09" db="EMBL/GenBank/DDBJ databases">
        <authorList>
            <consortium name="Pathogen Informatics"/>
        </authorList>
    </citation>
    <scope>NUCLEOTIDE SEQUENCE [LARGE SCALE GENOMIC DNA]</scope>
    <source>
        <strain evidence="4">Lake Konstanz</strain>
    </source>
</reference>
<dbReference type="InterPro" id="IPR031248">
    <property type="entry name" value="RNF213"/>
</dbReference>
<evidence type="ECO:0000313" key="3">
    <source>
        <dbReference type="EMBL" id="CUG91985.1"/>
    </source>
</evidence>
<dbReference type="OrthoDB" id="2423195at2759"/>
<dbReference type="InterPro" id="IPR003593">
    <property type="entry name" value="AAA+_ATPase"/>
</dbReference>
<accession>A0A0S4JMV4</accession>
<dbReference type="VEuPathDB" id="TriTrypDB:BSAL_02460"/>
<dbReference type="Gene3D" id="3.40.50.300">
    <property type="entry name" value="P-loop containing nucleotide triphosphate hydrolases"/>
    <property type="match status" value="2"/>
</dbReference>
<name>A0A0S4JMV4_BODSA</name>
<evidence type="ECO:0000313" key="4">
    <source>
        <dbReference type="Proteomes" id="UP000051952"/>
    </source>
</evidence>
<dbReference type="SMART" id="SM00382">
    <property type="entry name" value="AAA"/>
    <property type="match status" value="2"/>
</dbReference>
<feature type="compositionally biased region" description="Low complexity" evidence="1">
    <location>
        <begin position="9"/>
        <end position="33"/>
    </location>
</feature>
<feature type="domain" description="AAA+ ATPase" evidence="2">
    <location>
        <begin position="1803"/>
        <end position="1951"/>
    </location>
</feature>
<sequence length="3055" mass="343161">MSNRKKKNAQTSAAKNAATALDEADGAADATALDEADGRRLRCRRWVHQLPRRDAKALDEADGAADATALDEADGAAAAATAPGGVSETAASAASRAEEIGGFVKYSGESSNEDLWKWFVGAVQSGNKYYTDVLDEMDRYCLSDVPTNFIGMCSNSEARDTLLAVLHSVEAQFWHLEKQQKRHVEETYFCKLVSKRYEKRLLSNIDSFQQNVAKSLRKWVKSAASSGVDVTSGSKVVALVLAYAKHSSNDCDNDDVAVITALSKVVKSSENVRQEIRASILNRRMDGVSYMVPQIVSKGLLQPLFMCCYQTRQSPPTPIDPFVFHLILVGTRQGETSRDFTWFTKSKALWKEHLAINPEVCDRDDASECEATTLNLLREIGTENAAHILAKPEWWAKHRPNHIDDAPAKIKRELQLVHLAIANPDLLTYREHIHVTGMLADVKVLMLGTNKITQKAARASFEVLRAQHDRDVVQYGVFQAFAALVDPPSGSPFSKWFTDVKKPLFEVNTRLCDFEHKPNPILQGEIAATIERLVKKQKGCARFREIVNHAALGTEKGAAVSFSRALEIAEMHLTTRFENMTIRELNEENETWCVMQDIPRFHAWFKSLEPLKRLLEILESPDGARVKVDHQLIEFLRKAQNITTGSAYKQHDQYCMKFLSRIFPGGLRPEIITTTMEYISREHLEVRSFREKKIDTLHRRIVQAGGHTMHSWSEKDNYKILCAVNTLAMMPRRKQVCVDEYNLGEIIAHVTRIFSQTKTTKDFLSVLDKPALVQLQVLIDSFQCQNVDSMVAKNAATICAHGIFVCQTVEDYDSVGGVVKSYRIKIDSPSSNQCAVEVDYSARHIGEMLSEVRIANKVQGIDAVQKFVAVVPTLVRFVEIGVDCLKRGYWDFVPYCTRRLIEFNKNRSDDEKLKIHSNFIDGRASGFRFEIRIGKIASSEEVHLSEVIRNVALECDRYTAVVREAAARHRVLACFDALELGKILAATQDSRNDVHQLIYRRLGPVEFKKHMLTEFKGQDLSSQIEGVARTLTELCSVNETAVHAPTIWSVVDEYQWPLAVANGFKHASGQNDTNPMIGAFQICLPVGEGPELAASREHFVGRVLSGMTPQNGLNVFCLVVPESKQSADTRNWLAKITKMRYPHPFLVVVHSSVCDLLPAATPAVLSACSNFFDVATYRAFCVIGPSRSGKISVAKHGARELFHVLPTNRIVECDYFLSDTTRPHQLHEMIEAVGSCNAAIVEIGTGSSHHLQALLFSLIIECWTSRDGAAVRREHPVVLKAHSDLRTRLPILELLHLKETSCTRPASSLAHQFVQYAAQRTSIDAEFLHCIGHKLECATRLPLTKVAWKLRSSSSSELRDLQGSIELPDYLLTFDDQEPVIICLDAELTQNVEKAPFTHNNQSVKWLYLKEKRSDDLWKLAFRLLGTPEDKRIIPATVMTPSIFQSLIRLDLSVKCRRQRDVSSEDDGAVTFVGETGCGKTQLVDTYYRYSNLGMMNPRVINVTAGTTQREIIDAVRDFCKEFELSKPQPMIVFFDEFNTSPAQDIIKRIVLDRRLPGRAERLPSSRDGLLFVAACNPYEELPGKGNILKYSVQAHISPSLERTCWRLPQPSQAEEKDIIMSMCTKCKIGEADTNYFVAMIPLVHEFLKTHSNVVPTSLRTVSRLLRLYRYLDRITCLDGIQGKECTHVISNRDAAPPDAENTTPLDTNASSTFAPLAIAVNYFVALPRELRTRLQSKINESEAVTTRNVAPLQSILDNFGERLRALFTDLLDGVDDAVSIKKLRRPQAVNESIAVTYLCVHSQTPLFLIGPPGSSKSLATMLVVWAKLHEKAQPNHLRRLDPLFFQCSKTTSTEAVHDAMRNAKTQHSAQASFVHVFDEIGNADQAYGRPLRALNQYLERSVFRRDGTLDDIGVDSVPDHSAFLGTSNYYLDRSLLGRAVVLQRDNPTYEEMKELFQHNGTLCMSHEVIDKIHDNLQKVTSLQDQENIHQYEKRRTNVLTMRDIFGLVTLAMPDGQTSTTARTQSDYYQLVVKALGRRGHLLMNERSNFKQIQQELLNRRLQQLANELQRKTPRNKTYYQSRQRPLMLETDSLSTVLAAVAPTLSEYVNIIYGRYLVKDDQMATQTMLQLKQAMVAQDQVCLLVDCEPLFDSLLDVFNGFYQKDESYGDGPLLTVRVVVDGRSEIWPITKDFCNRCIFVVIDPTKEPGSFTPAVESRFEKISISAETVTTVNNSVAAAYTDHQRDLGIDTMPSFDPPAASFVVGYHPLMMPFETDQKGIMRQLRHLTNSGVVLHTSTQRDKALEDVIGLCKAQRLSTIMSREQKLYLVMCPIAKKYGDNRTTTSVGELQSINDTNALLRYVEDSHNDVRTLTVGAATPDMLFHVAIKNLLKITTSVAAIGISHSDSNPLTESHLLAICHLIDSIISQERLSNLQVILFAPAVEDLQLTIPRGWEAYFCEMVKPLQRPRTEVSRALSETEFAQRFYLHEAADTSTFIRSLESFTAYVNHSIGDKCLQYLESQQTTKSRTTSQAVEEILMYREFVLAWRLKLCMHFSNDAFFIRHQANVNAAGWTALFNSAAGLIPRGPKGAFLLNPCKDGSLPLTGSVAHNNRDSNRDAPNSIPSLGAANAACRALQSLHPSAGTWLSNRYFVTVARLCGAQAALEIKALVEMHKESKKVEDRTHAVLPLAFSKLGWLRVVISPRQCNHHVRHPEIANVLKLLQASDGKTSDNAFVDVCGEDSEALNRICFNPLSLGSCDDRSTRLTLTSQSESFVRPQEKELFVRWALSFGMNFAKSALALSCRPEDFTESGCNVKQYPSLHMVKEGSETFFSLRRYFMSHIAGGDADGTTFLNVLTALRARFFEEKLADLPYIGHYSYVIRQLHDLLFTPTPPTLRCVVTRAMKETLTIDSIPKELKDYIIQLIGEDVVENDKNIVSILHNLLERLNKLIDANNAFLVECDKIIAQHASERLSPKARRHIHWSYVTVHHQVMSHTLIDEVILTPGPPLARLWHLEEVLIGLPVIDKVDELSGEDVFSKDCYKFVDELTPSDLF</sequence>
<feature type="region of interest" description="Disordered" evidence="1">
    <location>
        <begin position="1"/>
        <end position="33"/>
    </location>
</feature>
<dbReference type="SUPFAM" id="SSF52540">
    <property type="entry name" value="P-loop containing nucleoside triphosphate hydrolases"/>
    <property type="match status" value="2"/>
</dbReference>
<feature type="domain" description="AAA+ ATPase" evidence="2">
    <location>
        <begin position="1466"/>
        <end position="1603"/>
    </location>
</feature>
<dbReference type="EMBL" id="CYKH01001990">
    <property type="protein sequence ID" value="CUG91985.1"/>
    <property type="molecule type" value="Genomic_DNA"/>
</dbReference>
<protein>
    <recommendedName>
        <fullName evidence="2">AAA+ ATPase domain-containing protein</fullName>
    </recommendedName>
</protein>
<organism evidence="3 4">
    <name type="scientific">Bodo saltans</name>
    <name type="common">Flagellated protozoan</name>
    <dbReference type="NCBI Taxonomy" id="75058"/>
    <lineage>
        <taxon>Eukaryota</taxon>
        <taxon>Discoba</taxon>
        <taxon>Euglenozoa</taxon>
        <taxon>Kinetoplastea</taxon>
        <taxon>Metakinetoplastina</taxon>
        <taxon>Eubodonida</taxon>
        <taxon>Bodonidae</taxon>
        <taxon>Bodo</taxon>
    </lineage>
</organism>
<dbReference type="GO" id="GO:0004842">
    <property type="term" value="F:ubiquitin-protein transferase activity"/>
    <property type="evidence" value="ECO:0007669"/>
    <property type="project" value="InterPro"/>
</dbReference>